<dbReference type="RefSeq" id="XP_016212296.1">
    <property type="nucleotide sequence ID" value="XM_016359848.1"/>
</dbReference>
<dbReference type="VEuPathDB" id="FungiDB:PV09_06243"/>
<evidence type="ECO:0000313" key="1">
    <source>
        <dbReference type="EMBL" id="KIW02427.1"/>
    </source>
</evidence>
<sequence length="114" mass="12506">MTWTCRGAYARITGRVVHSDAGINWVPLPLALEWEIFDAVALGLAAAGVRVRLVCCFHGADQPFSFPPCDASRSKRLLGPALVALLRTAWWPDRPFALQPALPMPYLVQFIGTS</sequence>
<dbReference type="EMBL" id="KN847549">
    <property type="protein sequence ID" value="KIW02427.1"/>
    <property type="molecule type" value="Genomic_DNA"/>
</dbReference>
<reference evidence="1 2" key="1">
    <citation type="submission" date="2015-01" db="EMBL/GenBank/DDBJ databases">
        <title>The Genome Sequence of Ochroconis gallopava CBS43764.</title>
        <authorList>
            <consortium name="The Broad Institute Genomics Platform"/>
            <person name="Cuomo C."/>
            <person name="de Hoog S."/>
            <person name="Gorbushina A."/>
            <person name="Stielow B."/>
            <person name="Teixiera M."/>
            <person name="Abouelleil A."/>
            <person name="Chapman S.B."/>
            <person name="Priest M."/>
            <person name="Young S.K."/>
            <person name="Wortman J."/>
            <person name="Nusbaum C."/>
            <person name="Birren B."/>
        </authorList>
    </citation>
    <scope>NUCLEOTIDE SEQUENCE [LARGE SCALE GENOMIC DNA]</scope>
    <source>
        <strain evidence="1 2">CBS 43764</strain>
    </source>
</reference>
<dbReference type="AlphaFoldDB" id="A0A0D1YP24"/>
<dbReference type="GeneID" id="27314216"/>
<dbReference type="HOGENOM" id="CLU_2122956_0_0_1"/>
<organism evidence="1 2">
    <name type="scientific">Verruconis gallopava</name>
    <dbReference type="NCBI Taxonomy" id="253628"/>
    <lineage>
        <taxon>Eukaryota</taxon>
        <taxon>Fungi</taxon>
        <taxon>Dikarya</taxon>
        <taxon>Ascomycota</taxon>
        <taxon>Pezizomycotina</taxon>
        <taxon>Dothideomycetes</taxon>
        <taxon>Pleosporomycetidae</taxon>
        <taxon>Venturiales</taxon>
        <taxon>Sympoventuriaceae</taxon>
        <taxon>Verruconis</taxon>
    </lineage>
</organism>
<proteinExistence type="predicted"/>
<accession>A0A0D1YP24</accession>
<dbReference type="Proteomes" id="UP000053259">
    <property type="component" value="Unassembled WGS sequence"/>
</dbReference>
<gene>
    <name evidence="1" type="ORF">PV09_06243</name>
</gene>
<dbReference type="InParanoid" id="A0A0D1YP24"/>
<evidence type="ECO:0000313" key="2">
    <source>
        <dbReference type="Proteomes" id="UP000053259"/>
    </source>
</evidence>
<keyword evidence="2" id="KW-1185">Reference proteome</keyword>
<protein>
    <submittedName>
        <fullName evidence="1">Uncharacterized protein</fullName>
    </submittedName>
</protein>
<name>A0A0D1YP24_9PEZI</name>